<keyword evidence="5" id="KW-1133">Transmembrane helix</keyword>
<dbReference type="GO" id="GO:0004382">
    <property type="term" value="F:GDP phosphatase activity"/>
    <property type="evidence" value="ECO:0007669"/>
    <property type="project" value="TreeGrafter"/>
</dbReference>
<evidence type="ECO:0000313" key="7">
    <source>
        <dbReference type="Proteomes" id="UP000663879"/>
    </source>
</evidence>
<dbReference type="GO" id="GO:0009134">
    <property type="term" value="P:nucleoside diphosphate catabolic process"/>
    <property type="evidence" value="ECO:0007669"/>
    <property type="project" value="TreeGrafter"/>
</dbReference>
<comment type="caution">
    <text evidence="6">The sequence shown here is derived from an EMBL/GenBank/DDBJ whole genome shotgun (WGS) entry which is preliminary data.</text>
</comment>
<dbReference type="GO" id="GO:0016020">
    <property type="term" value="C:membrane"/>
    <property type="evidence" value="ECO:0007669"/>
    <property type="project" value="TreeGrafter"/>
</dbReference>
<keyword evidence="4" id="KW-0547">Nucleotide-binding</keyword>
<dbReference type="PANTHER" id="PTHR11782:SF83">
    <property type="entry name" value="GUANOSINE-DIPHOSPHATASE"/>
    <property type="match status" value="1"/>
</dbReference>
<dbReference type="OrthoDB" id="6372431at2759"/>
<dbReference type="AlphaFoldDB" id="A0A814HJN8"/>
<keyword evidence="7" id="KW-1185">Reference proteome</keyword>
<feature type="binding site" evidence="4">
    <location>
        <begin position="205"/>
        <end position="209"/>
    </location>
    <ligand>
        <name>ATP</name>
        <dbReference type="ChEBI" id="CHEBI:30616"/>
    </ligand>
</feature>
<feature type="transmembrane region" description="Helical" evidence="5">
    <location>
        <begin position="7"/>
        <end position="31"/>
    </location>
</feature>
<dbReference type="Pfam" id="PF01150">
    <property type="entry name" value="GDA1_CD39"/>
    <property type="match status" value="1"/>
</dbReference>
<comment type="similarity">
    <text evidence="1">Belongs to the GDA1/CD39 NTPase family.</text>
</comment>
<evidence type="ECO:0008006" key="8">
    <source>
        <dbReference type="Google" id="ProtNLM"/>
    </source>
</evidence>
<protein>
    <recommendedName>
        <fullName evidence="8">Ectonucleoside triphosphate diphosphohydrolase 1</fullName>
    </recommendedName>
</protein>
<dbReference type="Proteomes" id="UP000663879">
    <property type="component" value="Unassembled WGS sequence"/>
</dbReference>
<dbReference type="Gene3D" id="3.30.420.40">
    <property type="match status" value="1"/>
</dbReference>
<feature type="active site" description="Proton acceptor" evidence="3">
    <location>
        <position position="173"/>
    </location>
</feature>
<dbReference type="GO" id="GO:0017111">
    <property type="term" value="F:ribonucleoside triphosphate phosphatase activity"/>
    <property type="evidence" value="ECO:0007669"/>
    <property type="project" value="TreeGrafter"/>
</dbReference>
<gene>
    <name evidence="6" type="ORF">OXX778_LOCUS16876</name>
</gene>
<name>A0A814HJN8_9BILA</name>
<keyword evidence="4" id="KW-0067">ATP-binding</keyword>
<organism evidence="6 7">
    <name type="scientific">Brachionus calyciflorus</name>
    <dbReference type="NCBI Taxonomy" id="104777"/>
    <lineage>
        <taxon>Eukaryota</taxon>
        <taxon>Metazoa</taxon>
        <taxon>Spiralia</taxon>
        <taxon>Gnathifera</taxon>
        <taxon>Rotifera</taxon>
        <taxon>Eurotatoria</taxon>
        <taxon>Monogononta</taxon>
        <taxon>Pseudotrocha</taxon>
        <taxon>Ploima</taxon>
        <taxon>Brachionidae</taxon>
        <taxon>Brachionus</taxon>
    </lineage>
</organism>
<feature type="non-terminal residue" evidence="6">
    <location>
        <position position="1"/>
    </location>
</feature>
<dbReference type="EMBL" id="CAJNOC010004131">
    <property type="protein sequence ID" value="CAF1010725.1"/>
    <property type="molecule type" value="Genomic_DNA"/>
</dbReference>
<reference evidence="6" key="1">
    <citation type="submission" date="2021-02" db="EMBL/GenBank/DDBJ databases">
        <authorList>
            <person name="Nowell W R."/>
        </authorList>
    </citation>
    <scope>NUCLEOTIDE SEQUENCE</scope>
    <source>
        <strain evidence="6">Ploen Becks lab</strain>
    </source>
</reference>
<dbReference type="PANTHER" id="PTHR11782">
    <property type="entry name" value="ADENOSINE/GUANOSINE DIPHOSPHATASE"/>
    <property type="match status" value="1"/>
</dbReference>
<evidence type="ECO:0000256" key="1">
    <source>
        <dbReference type="ARBA" id="ARBA00009283"/>
    </source>
</evidence>
<dbReference type="InterPro" id="IPR000407">
    <property type="entry name" value="GDA1_CD39_NTPase"/>
</dbReference>
<evidence type="ECO:0000256" key="5">
    <source>
        <dbReference type="SAM" id="Phobius"/>
    </source>
</evidence>
<evidence type="ECO:0000256" key="2">
    <source>
        <dbReference type="ARBA" id="ARBA00022801"/>
    </source>
</evidence>
<evidence type="ECO:0000256" key="3">
    <source>
        <dbReference type="PIRSR" id="PIRSR600407-1"/>
    </source>
</evidence>
<evidence type="ECO:0000313" key="6">
    <source>
        <dbReference type="EMBL" id="CAF1010725.1"/>
    </source>
</evidence>
<keyword evidence="5" id="KW-0472">Membrane</keyword>
<dbReference type="Gene3D" id="3.30.420.150">
    <property type="entry name" value="Exopolyphosphatase. Domain 2"/>
    <property type="match status" value="1"/>
</dbReference>
<keyword evidence="5" id="KW-0812">Transmembrane</keyword>
<proteinExistence type="inferred from homology"/>
<sequence length="406" mass="46164">MVEKKKLLFKIILFIFGTLFFFGFLAIIIIVSVNYNAYEYQNDYAIVIDAGSSGTRTYVYSWKSGLSAYKGDNVTVSELLDCSRNPGIDKLTSKDNTILYFNDCLQNASKLIPHDRKNRTYVILAATAGMRLLDISNQNRSNTILGYIRNHFSKSEFLYVTNDQVKIIDGKDEGLFAWISSNYFANKFLQKTDLESTIGILDLGGASTQISFLPTSNAQISPALTKYYKNLRIYGNDYQTYSNSFLCWGTNQFLLLYQTYLILNNNYSSQINSSCLNSNAVLNVSVSSFVDSPCTNGKIFKFKQDVDLTFLKQNNFYIFNGISDPDQCNNELTDLFPKSTCPFGDGKCTFNDVHLPEITSKNKFYAFSGYFFQLDDMERLTGKSLKKNYAAYNTETKRICSLDYTQ</sequence>
<dbReference type="GO" id="GO:0005524">
    <property type="term" value="F:ATP binding"/>
    <property type="evidence" value="ECO:0007669"/>
    <property type="project" value="UniProtKB-KW"/>
</dbReference>
<accession>A0A814HJN8</accession>
<keyword evidence="2" id="KW-0378">Hydrolase</keyword>
<evidence type="ECO:0000256" key="4">
    <source>
        <dbReference type="PIRSR" id="PIRSR600407-2"/>
    </source>
</evidence>
<dbReference type="GO" id="GO:0045134">
    <property type="term" value="F:UDP phosphatase activity"/>
    <property type="evidence" value="ECO:0007669"/>
    <property type="project" value="TreeGrafter"/>
</dbReference>